<protein>
    <submittedName>
        <fullName evidence="1">Uncharacterized protein</fullName>
    </submittedName>
</protein>
<dbReference type="AlphaFoldDB" id="A0A7J7NTD9"/>
<reference evidence="1 3" key="1">
    <citation type="journal article" date="2020" name="IScience">
        <title>Genome Sequencing of the Endangered Kingdonia uniflora (Circaeasteraceae, Ranunculales) Reveals Potential Mechanisms of Evolutionary Specialization.</title>
        <authorList>
            <person name="Sun Y."/>
            <person name="Deng T."/>
            <person name="Zhang A."/>
            <person name="Moore M.J."/>
            <person name="Landis J.B."/>
            <person name="Lin N."/>
            <person name="Zhang H."/>
            <person name="Zhang X."/>
            <person name="Huang J."/>
            <person name="Zhang X."/>
            <person name="Sun H."/>
            <person name="Wang H."/>
        </authorList>
    </citation>
    <scope>NUCLEOTIDE SEQUENCE [LARGE SCALE GENOMIC DNA]</scope>
    <source>
        <strain evidence="1">TB1705</strain>
        <tissue evidence="1">Leaf</tissue>
    </source>
</reference>
<dbReference type="EMBL" id="JACGCM010000588">
    <property type="protein sequence ID" value="KAF6170441.1"/>
    <property type="molecule type" value="Genomic_DNA"/>
</dbReference>
<organism evidence="1 3">
    <name type="scientific">Kingdonia uniflora</name>
    <dbReference type="NCBI Taxonomy" id="39325"/>
    <lineage>
        <taxon>Eukaryota</taxon>
        <taxon>Viridiplantae</taxon>
        <taxon>Streptophyta</taxon>
        <taxon>Embryophyta</taxon>
        <taxon>Tracheophyta</taxon>
        <taxon>Spermatophyta</taxon>
        <taxon>Magnoliopsida</taxon>
        <taxon>Ranunculales</taxon>
        <taxon>Circaeasteraceae</taxon>
        <taxon>Kingdonia</taxon>
    </lineage>
</organism>
<evidence type="ECO:0000313" key="3">
    <source>
        <dbReference type="Proteomes" id="UP000541444"/>
    </source>
</evidence>
<dbReference type="Proteomes" id="UP000541444">
    <property type="component" value="Unassembled WGS sequence"/>
</dbReference>
<keyword evidence="3" id="KW-1185">Reference proteome</keyword>
<evidence type="ECO:0000313" key="2">
    <source>
        <dbReference type="EMBL" id="KAF6176641.1"/>
    </source>
</evidence>
<evidence type="ECO:0000313" key="1">
    <source>
        <dbReference type="EMBL" id="KAF6170441.1"/>
    </source>
</evidence>
<gene>
    <name evidence="1" type="ORF">GIB67_007945</name>
    <name evidence="2" type="ORF">GIB67_034503</name>
</gene>
<sequence length="95" mass="10716">MSLIVTPLLRLIFVDEMRGLRVLGLRRQLLIGVRLSRPTRPFCTNTNKANASANNATRVEKSERTLDVYSQVNNLDFATAIKILFSAPTKEHKFG</sequence>
<dbReference type="PANTHER" id="PTHR36339">
    <property type="entry name" value="F23A5.5"/>
    <property type="match status" value="1"/>
</dbReference>
<accession>A0A7J7NTD9</accession>
<name>A0A7J7NTD9_9MAGN</name>
<dbReference type="PANTHER" id="PTHR36339:SF2">
    <property type="entry name" value="F23A5.5"/>
    <property type="match status" value="1"/>
</dbReference>
<comment type="caution">
    <text evidence="1">The sequence shown here is derived from an EMBL/GenBank/DDBJ whole genome shotgun (WGS) entry which is preliminary data.</text>
</comment>
<proteinExistence type="predicted"/>
<dbReference type="EMBL" id="JACGCM010000067">
    <property type="protein sequence ID" value="KAF6176641.1"/>
    <property type="molecule type" value="Genomic_DNA"/>
</dbReference>